<gene>
    <name evidence="1" type="ORF">SAMN04488523_11238</name>
</gene>
<keyword evidence="2" id="KW-1185">Reference proteome</keyword>
<dbReference type="RefSeq" id="WP_093924847.1">
    <property type="nucleotide sequence ID" value="NZ_FOMW01000012.1"/>
</dbReference>
<dbReference type="OrthoDB" id="7726368at2"/>
<evidence type="ECO:0000313" key="1">
    <source>
        <dbReference type="EMBL" id="SFE91796.1"/>
    </source>
</evidence>
<sequence length="80" mass="8819">MFDRQQKLEISPEQFAIIEEALHTQSKILNVQASAGGSNARRRLNEVKGVLAFMAAQKPAANDNESRAVFGWFGKTRVSG</sequence>
<name>A0A1I2EGX1_9RHOB</name>
<accession>A0A1I2EGX1</accession>
<dbReference type="AlphaFoldDB" id="A0A1I2EGX1"/>
<reference evidence="1 2" key="1">
    <citation type="submission" date="2016-10" db="EMBL/GenBank/DDBJ databases">
        <authorList>
            <person name="de Groot N.N."/>
        </authorList>
    </citation>
    <scope>NUCLEOTIDE SEQUENCE [LARGE SCALE GENOMIC DNA]</scope>
    <source>
        <strain evidence="1 2">DSM 11443</strain>
    </source>
</reference>
<organism evidence="1 2">
    <name type="scientific">Sulfitobacter brevis</name>
    <dbReference type="NCBI Taxonomy" id="74348"/>
    <lineage>
        <taxon>Bacteria</taxon>
        <taxon>Pseudomonadati</taxon>
        <taxon>Pseudomonadota</taxon>
        <taxon>Alphaproteobacteria</taxon>
        <taxon>Rhodobacterales</taxon>
        <taxon>Roseobacteraceae</taxon>
        <taxon>Sulfitobacter</taxon>
    </lineage>
</organism>
<protein>
    <submittedName>
        <fullName evidence="1">Uncharacterized protein</fullName>
    </submittedName>
</protein>
<evidence type="ECO:0000313" key="2">
    <source>
        <dbReference type="Proteomes" id="UP000198977"/>
    </source>
</evidence>
<dbReference type="EMBL" id="FOMW01000012">
    <property type="protein sequence ID" value="SFE91796.1"/>
    <property type="molecule type" value="Genomic_DNA"/>
</dbReference>
<dbReference type="Proteomes" id="UP000198977">
    <property type="component" value="Unassembled WGS sequence"/>
</dbReference>
<proteinExistence type="predicted"/>